<dbReference type="WBParaSite" id="BXY_1380200.1">
    <property type="protein sequence ID" value="BXY_1380200.1"/>
    <property type="gene ID" value="BXY_1380200"/>
</dbReference>
<organism evidence="3 5">
    <name type="scientific">Bursaphelenchus xylophilus</name>
    <name type="common">Pinewood nematode worm</name>
    <name type="synonym">Aphelenchoides xylophilus</name>
    <dbReference type="NCBI Taxonomy" id="6326"/>
    <lineage>
        <taxon>Eukaryota</taxon>
        <taxon>Metazoa</taxon>
        <taxon>Ecdysozoa</taxon>
        <taxon>Nematoda</taxon>
        <taxon>Chromadorea</taxon>
        <taxon>Rhabditida</taxon>
        <taxon>Tylenchina</taxon>
        <taxon>Tylenchomorpha</taxon>
        <taxon>Aphelenchoidea</taxon>
        <taxon>Aphelenchoididae</taxon>
        <taxon>Bursaphelenchus</taxon>
    </lineage>
</organism>
<gene>
    <name evidence="2" type="ORF">BXYJ_LOCUS14021</name>
</gene>
<dbReference type="AlphaFoldDB" id="A0A1I7SL70"/>
<sequence length="129" mass="14961">MVLVKLKLEQFSTDAVELVKKRMKLVMQKKPKPIPLQPLDQPSPSQSPLPSRPDPHLEPTSPYFVKDYGKPQPEKEKVERKLSKEELAFQRTPTKIVTEFWVVTFYGRCIHIRQESSVYDLHSFLVGSN</sequence>
<dbReference type="EMBL" id="CAJFDI010000006">
    <property type="protein sequence ID" value="CAD5233930.1"/>
    <property type="molecule type" value="Genomic_DNA"/>
</dbReference>
<dbReference type="SMR" id="A0A1I7SL70"/>
<reference evidence="2" key="2">
    <citation type="submission" date="2020-09" db="EMBL/GenBank/DDBJ databases">
        <authorList>
            <person name="Kikuchi T."/>
        </authorList>
    </citation>
    <scope>NUCLEOTIDE SEQUENCE</scope>
    <source>
        <strain evidence="2">Ka4C1</strain>
    </source>
</reference>
<reference evidence="5" key="1">
    <citation type="submission" date="2016-11" db="UniProtKB">
        <authorList>
            <consortium name="WormBaseParasite"/>
        </authorList>
    </citation>
    <scope>IDENTIFICATION</scope>
</reference>
<dbReference type="OrthoDB" id="10454084at2759"/>
<keyword evidence="4" id="KW-1185">Reference proteome</keyword>
<evidence type="ECO:0000313" key="4">
    <source>
        <dbReference type="Proteomes" id="UP000659654"/>
    </source>
</evidence>
<feature type="compositionally biased region" description="Basic and acidic residues" evidence="1">
    <location>
        <begin position="67"/>
        <end position="80"/>
    </location>
</feature>
<name>A0A1I7SL70_BURXY</name>
<evidence type="ECO:0000313" key="3">
    <source>
        <dbReference type="Proteomes" id="UP000095284"/>
    </source>
</evidence>
<protein>
    <submittedName>
        <fullName evidence="2">(pine wood nematode) hypothetical protein</fullName>
    </submittedName>
</protein>
<dbReference type="Proteomes" id="UP000659654">
    <property type="component" value="Unassembled WGS sequence"/>
</dbReference>
<dbReference type="Proteomes" id="UP000095284">
    <property type="component" value="Unplaced"/>
</dbReference>
<dbReference type="EMBL" id="CAJFCV020000006">
    <property type="protein sequence ID" value="CAG9129389.1"/>
    <property type="molecule type" value="Genomic_DNA"/>
</dbReference>
<proteinExistence type="predicted"/>
<evidence type="ECO:0000313" key="2">
    <source>
        <dbReference type="EMBL" id="CAD5233930.1"/>
    </source>
</evidence>
<accession>A0A1I7SL70</accession>
<evidence type="ECO:0000256" key="1">
    <source>
        <dbReference type="SAM" id="MobiDB-lite"/>
    </source>
</evidence>
<feature type="region of interest" description="Disordered" evidence="1">
    <location>
        <begin position="30"/>
        <end position="80"/>
    </location>
</feature>
<dbReference type="Proteomes" id="UP000582659">
    <property type="component" value="Unassembled WGS sequence"/>
</dbReference>
<evidence type="ECO:0000313" key="5">
    <source>
        <dbReference type="WBParaSite" id="BXY_1380200.1"/>
    </source>
</evidence>